<dbReference type="VEuPathDB" id="FungiDB:CHGG_06100"/>
<evidence type="ECO:0000313" key="3">
    <source>
        <dbReference type="Proteomes" id="UP000001056"/>
    </source>
</evidence>
<accession>Q2H5G5</accession>
<gene>
    <name evidence="2" type="ORF">CHGG_06100</name>
</gene>
<dbReference type="Proteomes" id="UP000001056">
    <property type="component" value="Unassembled WGS sequence"/>
</dbReference>
<dbReference type="Pfam" id="PF25484">
    <property type="entry name" value="DUF7907"/>
    <property type="match status" value="1"/>
</dbReference>
<dbReference type="GeneID" id="4390739"/>
<evidence type="ECO:0000313" key="2">
    <source>
        <dbReference type="EMBL" id="EAQ89481.1"/>
    </source>
</evidence>
<dbReference type="InParanoid" id="Q2H5G5"/>
<dbReference type="AlphaFoldDB" id="Q2H5G5"/>
<reference evidence="3" key="1">
    <citation type="journal article" date="2015" name="Genome Announc.">
        <title>Draft genome sequence of the cellulolytic fungus Chaetomium globosum.</title>
        <authorList>
            <person name="Cuomo C.A."/>
            <person name="Untereiner W.A."/>
            <person name="Ma L.-J."/>
            <person name="Grabherr M."/>
            <person name="Birren B.W."/>
        </authorList>
    </citation>
    <scope>NUCLEOTIDE SEQUENCE [LARGE SCALE GENOMIC DNA]</scope>
    <source>
        <strain evidence="3">ATCC 6205 / CBS 148.51 / DSM 1962 / NBRC 6347 / NRRL 1970</strain>
    </source>
</reference>
<evidence type="ECO:0000259" key="1">
    <source>
        <dbReference type="Pfam" id="PF25484"/>
    </source>
</evidence>
<feature type="domain" description="DUF7907" evidence="1">
    <location>
        <begin position="103"/>
        <end position="282"/>
    </location>
</feature>
<dbReference type="OrthoDB" id="3515453at2759"/>
<dbReference type="HOGENOM" id="CLU_081634_0_0_1"/>
<name>Q2H5G5_CHAGB</name>
<sequence>MEIPVTGNGGVGAAADFKNVVTDSKGSVETNIDMVQRLIPDPPAFEYGSSQSVVAGAILGPLPRLPWGQTCYLGHQWYLRLLLVRSDYLAFAALGSAQFDVESKPFNLVLSSDDAQIDGQTLSACHTGAAIEQLCLSGGGSVSSPNPLAPATFRFNSSANTVPPGPAPGAPGVLSYQLPATPPIPSALDFFYDPITNFALPLLQPGYAGQTLSFDAEERLGVQGYVNYKTSPPTAGQTSTYYRWFACSTYFSGYQYQSLVWALGDGTEPETPDCAAVNVTRVFI</sequence>
<dbReference type="eggNOG" id="ENOG502STWI">
    <property type="taxonomic scope" value="Eukaryota"/>
</dbReference>
<dbReference type="OMA" id="YIGACHS"/>
<organism evidence="2 3">
    <name type="scientific">Chaetomium globosum (strain ATCC 6205 / CBS 148.51 / DSM 1962 / NBRC 6347 / NRRL 1970)</name>
    <name type="common">Soil fungus</name>
    <dbReference type="NCBI Taxonomy" id="306901"/>
    <lineage>
        <taxon>Eukaryota</taxon>
        <taxon>Fungi</taxon>
        <taxon>Dikarya</taxon>
        <taxon>Ascomycota</taxon>
        <taxon>Pezizomycotina</taxon>
        <taxon>Sordariomycetes</taxon>
        <taxon>Sordariomycetidae</taxon>
        <taxon>Sordariales</taxon>
        <taxon>Chaetomiaceae</taxon>
        <taxon>Chaetomium</taxon>
    </lineage>
</organism>
<keyword evidence="3" id="KW-1185">Reference proteome</keyword>
<dbReference type="RefSeq" id="XP_001222195.1">
    <property type="nucleotide sequence ID" value="XM_001222194.1"/>
</dbReference>
<dbReference type="EMBL" id="CH408031">
    <property type="protein sequence ID" value="EAQ89481.1"/>
    <property type="molecule type" value="Genomic_DNA"/>
</dbReference>
<protein>
    <recommendedName>
        <fullName evidence="1">DUF7907 domain-containing protein</fullName>
    </recommendedName>
</protein>
<proteinExistence type="predicted"/>
<dbReference type="STRING" id="306901.Q2H5G5"/>
<dbReference type="InterPro" id="IPR057229">
    <property type="entry name" value="DUF7907"/>
</dbReference>